<dbReference type="GO" id="GO:0016747">
    <property type="term" value="F:acyltransferase activity, transferring groups other than amino-acyl groups"/>
    <property type="evidence" value="ECO:0007669"/>
    <property type="project" value="UniProtKB-ARBA"/>
</dbReference>
<sequence length="329" mass="35275">MELKVQRTSRSYVRPAADTPSGSLELSAIDLDVGLRHMVRSLHVFRPRPHHAGGQEEGDQHSSPSPARVIREALGKALVDYYPFAGRLVDGAGGPATARVECTGEGAWFVEAVAGCTLEDAAYLDRHPLAIPAEDLLPDAAPALPAAVKAQFHAATGRRCSTFDVAVAKVWQARTRSLRLPDTSAPVTLCIFANARHLLRKDGDDGATGFYGNCFFPATLAVEAGAVERADVAGVVGMVQDAKARLAEQFARWAAGEGVEKEDPYALWWRHEPLFVSDWRRLGFLEADYGWGAPLHVSPLAALLFMPVALLSAPPAPREGSNVACHGGL</sequence>
<organism evidence="5 6">
    <name type="scientific">Urochloa decumbens</name>
    <dbReference type="NCBI Taxonomy" id="240449"/>
    <lineage>
        <taxon>Eukaryota</taxon>
        <taxon>Viridiplantae</taxon>
        <taxon>Streptophyta</taxon>
        <taxon>Embryophyta</taxon>
        <taxon>Tracheophyta</taxon>
        <taxon>Spermatophyta</taxon>
        <taxon>Magnoliopsida</taxon>
        <taxon>Liliopsida</taxon>
        <taxon>Poales</taxon>
        <taxon>Poaceae</taxon>
        <taxon>PACMAD clade</taxon>
        <taxon>Panicoideae</taxon>
        <taxon>Panicodae</taxon>
        <taxon>Paniceae</taxon>
        <taxon>Melinidinae</taxon>
        <taxon>Urochloa</taxon>
    </lineage>
</organism>
<dbReference type="Proteomes" id="UP001497457">
    <property type="component" value="Chromosome 18b"/>
</dbReference>
<feature type="region of interest" description="Disordered" evidence="4">
    <location>
        <begin position="1"/>
        <end position="21"/>
    </location>
</feature>
<evidence type="ECO:0000313" key="6">
    <source>
        <dbReference type="Proteomes" id="UP001497457"/>
    </source>
</evidence>
<keyword evidence="2" id="KW-0808">Transferase</keyword>
<evidence type="ECO:0000256" key="4">
    <source>
        <dbReference type="SAM" id="MobiDB-lite"/>
    </source>
</evidence>
<feature type="compositionally biased region" description="Polar residues" evidence="4">
    <location>
        <begin position="1"/>
        <end position="11"/>
    </location>
</feature>
<keyword evidence="6" id="KW-1185">Reference proteome</keyword>
<gene>
    <name evidence="5" type="ORF">URODEC1_LOCUS42327</name>
</gene>
<dbReference type="PANTHER" id="PTHR31147:SF1">
    <property type="entry name" value="ACYL TRANSFERASE 4"/>
    <property type="match status" value="1"/>
</dbReference>
<dbReference type="InterPro" id="IPR050898">
    <property type="entry name" value="Plant_acyltransferase"/>
</dbReference>
<name>A0ABC8ZAW8_9POAL</name>
<dbReference type="PANTHER" id="PTHR31147">
    <property type="entry name" value="ACYL TRANSFERASE 4"/>
    <property type="match status" value="1"/>
</dbReference>
<comment type="similarity">
    <text evidence="1">Belongs to the plant acyltransferase family.</text>
</comment>
<reference evidence="6" key="1">
    <citation type="submission" date="2024-06" db="EMBL/GenBank/DDBJ databases">
        <authorList>
            <person name="Ryan C."/>
        </authorList>
    </citation>
    <scope>NUCLEOTIDE SEQUENCE [LARGE SCALE GENOMIC DNA]</scope>
</reference>
<protein>
    <submittedName>
        <fullName evidence="5">Uncharacterized protein</fullName>
    </submittedName>
</protein>
<evidence type="ECO:0000313" key="5">
    <source>
        <dbReference type="EMBL" id="CAL4957071.1"/>
    </source>
</evidence>
<dbReference type="InterPro" id="IPR023213">
    <property type="entry name" value="CAT-like_dom_sf"/>
</dbReference>
<dbReference type="AlphaFoldDB" id="A0ABC8ZAW8"/>
<evidence type="ECO:0000256" key="2">
    <source>
        <dbReference type="ARBA" id="ARBA00022679"/>
    </source>
</evidence>
<proteinExistence type="inferred from homology"/>
<dbReference type="Pfam" id="PF02458">
    <property type="entry name" value="Transferase"/>
    <property type="match status" value="2"/>
</dbReference>
<keyword evidence="3" id="KW-0012">Acyltransferase</keyword>
<dbReference type="Gene3D" id="3.30.559.10">
    <property type="entry name" value="Chloramphenicol acetyltransferase-like domain"/>
    <property type="match status" value="1"/>
</dbReference>
<reference evidence="5 6" key="2">
    <citation type="submission" date="2024-10" db="EMBL/GenBank/DDBJ databases">
        <authorList>
            <person name="Ryan C."/>
        </authorList>
    </citation>
    <scope>NUCLEOTIDE SEQUENCE [LARGE SCALE GENOMIC DNA]</scope>
</reference>
<evidence type="ECO:0000256" key="1">
    <source>
        <dbReference type="ARBA" id="ARBA00009861"/>
    </source>
</evidence>
<dbReference type="EMBL" id="OZ075128">
    <property type="protein sequence ID" value="CAL4957071.1"/>
    <property type="molecule type" value="Genomic_DNA"/>
</dbReference>
<evidence type="ECO:0000256" key="3">
    <source>
        <dbReference type="ARBA" id="ARBA00023315"/>
    </source>
</evidence>
<accession>A0ABC8ZAW8</accession>